<dbReference type="AlphaFoldDB" id="A0AAV4R6D1"/>
<evidence type="ECO:0000256" key="1">
    <source>
        <dbReference type="SAM" id="MobiDB-lite"/>
    </source>
</evidence>
<gene>
    <name evidence="2" type="ORF">CEXT_148771</name>
</gene>
<name>A0AAV4R6D1_CAEEX</name>
<evidence type="ECO:0000313" key="3">
    <source>
        <dbReference type="Proteomes" id="UP001054945"/>
    </source>
</evidence>
<feature type="region of interest" description="Disordered" evidence="1">
    <location>
        <begin position="49"/>
        <end position="68"/>
    </location>
</feature>
<evidence type="ECO:0000313" key="2">
    <source>
        <dbReference type="EMBL" id="GIY15947.1"/>
    </source>
</evidence>
<sequence>MIFVLGMPRVSSRTDVPGVAKKNVESSEINKWQNVYLSPSAAVEEKIFRKKQRQPHQGKDTGCGNGPSKTRIGNPFISALIGAHLATIFTTPFISALQIAVPSTTAVVKYHHLHFTSSGCVSDDFRPWDAMAVIKDRCSRGGKNV</sequence>
<proteinExistence type="predicted"/>
<dbReference type="Proteomes" id="UP001054945">
    <property type="component" value="Unassembled WGS sequence"/>
</dbReference>
<accession>A0AAV4R6D1</accession>
<protein>
    <submittedName>
        <fullName evidence="2">Uncharacterized protein</fullName>
    </submittedName>
</protein>
<reference evidence="2 3" key="1">
    <citation type="submission" date="2021-06" db="EMBL/GenBank/DDBJ databases">
        <title>Caerostris extrusa draft genome.</title>
        <authorList>
            <person name="Kono N."/>
            <person name="Arakawa K."/>
        </authorList>
    </citation>
    <scope>NUCLEOTIDE SEQUENCE [LARGE SCALE GENOMIC DNA]</scope>
</reference>
<comment type="caution">
    <text evidence="2">The sequence shown here is derived from an EMBL/GenBank/DDBJ whole genome shotgun (WGS) entry which is preliminary data.</text>
</comment>
<dbReference type="EMBL" id="BPLR01007308">
    <property type="protein sequence ID" value="GIY15947.1"/>
    <property type="molecule type" value="Genomic_DNA"/>
</dbReference>
<keyword evidence="3" id="KW-1185">Reference proteome</keyword>
<organism evidence="2 3">
    <name type="scientific">Caerostris extrusa</name>
    <name type="common">Bark spider</name>
    <name type="synonym">Caerostris bankana</name>
    <dbReference type="NCBI Taxonomy" id="172846"/>
    <lineage>
        <taxon>Eukaryota</taxon>
        <taxon>Metazoa</taxon>
        <taxon>Ecdysozoa</taxon>
        <taxon>Arthropoda</taxon>
        <taxon>Chelicerata</taxon>
        <taxon>Arachnida</taxon>
        <taxon>Araneae</taxon>
        <taxon>Araneomorphae</taxon>
        <taxon>Entelegynae</taxon>
        <taxon>Araneoidea</taxon>
        <taxon>Araneidae</taxon>
        <taxon>Caerostris</taxon>
    </lineage>
</organism>